<dbReference type="InterPro" id="IPR000924">
    <property type="entry name" value="Glu/Gln-tRNA-synth"/>
</dbReference>
<dbReference type="EMBL" id="VUNA01000001">
    <property type="protein sequence ID" value="MST69824.1"/>
    <property type="molecule type" value="Genomic_DNA"/>
</dbReference>
<feature type="domain" description="Aminoacyl-tRNA synthetase class I anticodon-binding" evidence="9">
    <location>
        <begin position="437"/>
        <end position="553"/>
    </location>
</feature>
<evidence type="ECO:0000259" key="9">
    <source>
        <dbReference type="Pfam" id="PF19269"/>
    </source>
</evidence>
<dbReference type="EC" id="6.1.1.17" evidence="7"/>
<dbReference type="GO" id="GO:0005829">
    <property type="term" value="C:cytosol"/>
    <property type="evidence" value="ECO:0007669"/>
    <property type="project" value="TreeGrafter"/>
</dbReference>
<dbReference type="Gene3D" id="3.40.50.620">
    <property type="entry name" value="HUPs"/>
    <property type="match status" value="1"/>
</dbReference>
<gene>
    <name evidence="7" type="primary">gltX</name>
    <name evidence="10" type="ORF">FYJ65_00465</name>
</gene>
<dbReference type="InterPro" id="IPR020058">
    <property type="entry name" value="Glu/Gln-tRNA-synth_Ib_cat-dom"/>
</dbReference>
<comment type="catalytic activity">
    <reaction evidence="7">
        <text>tRNA(Glu) + L-glutamate + ATP = L-glutamyl-tRNA(Glu) + AMP + diphosphate</text>
        <dbReference type="Rhea" id="RHEA:23540"/>
        <dbReference type="Rhea" id="RHEA-COMP:9663"/>
        <dbReference type="Rhea" id="RHEA-COMP:9680"/>
        <dbReference type="ChEBI" id="CHEBI:29985"/>
        <dbReference type="ChEBI" id="CHEBI:30616"/>
        <dbReference type="ChEBI" id="CHEBI:33019"/>
        <dbReference type="ChEBI" id="CHEBI:78442"/>
        <dbReference type="ChEBI" id="CHEBI:78520"/>
        <dbReference type="ChEBI" id="CHEBI:456215"/>
        <dbReference type="EC" id="6.1.1.17"/>
    </reaction>
</comment>
<comment type="similarity">
    <text evidence="1 7">Belongs to the class-I aminoacyl-tRNA synthetase family. Glutamate--tRNA ligase type 1 subfamily.</text>
</comment>
<evidence type="ECO:0000256" key="1">
    <source>
        <dbReference type="ARBA" id="ARBA00007894"/>
    </source>
</evidence>
<feature type="short sequence motif" description="'HIGH' region" evidence="7">
    <location>
        <begin position="41"/>
        <end position="51"/>
    </location>
</feature>
<reference evidence="10 11" key="1">
    <citation type="submission" date="2019-08" db="EMBL/GenBank/DDBJ databases">
        <title>In-depth cultivation of the pig gut microbiome towards novel bacterial diversity and tailored functional studies.</title>
        <authorList>
            <person name="Wylensek D."/>
            <person name="Hitch T.C.A."/>
            <person name="Clavel T."/>
        </authorList>
    </citation>
    <scope>NUCLEOTIDE SEQUENCE [LARGE SCALE GENOMIC DNA]</scope>
    <source>
        <strain evidence="10 11">WCA-MUC-591-APC-4B</strain>
    </source>
</reference>
<accession>A0A6N7XG01</accession>
<dbReference type="AlphaFoldDB" id="A0A6N7XG01"/>
<keyword evidence="2 7" id="KW-0436">Ligase</keyword>
<dbReference type="PRINTS" id="PR00987">
    <property type="entry name" value="TRNASYNTHGLU"/>
</dbReference>
<evidence type="ECO:0000313" key="10">
    <source>
        <dbReference type="EMBL" id="MST69824.1"/>
    </source>
</evidence>
<keyword evidence="5 7" id="KW-0648">Protein biosynthesis</keyword>
<comment type="caution">
    <text evidence="7">Lacks conserved residue(s) required for the propagation of feature annotation.</text>
</comment>
<dbReference type="SUPFAM" id="SSF48163">
    <property type="entry name" value="An anticodon-binding domain of class I aminoacyl-tRNA synthetases"/>
    <property type="match status" value="1"/>
</dbReference>
<dbReference type="InterPro" id="IPR014729">
    <property type="entry name" value="Rossmann-like_a/b/a_fold"/>
</dbReference>
<keyword evidence="6 7" id="KW-0030">Aminoacyl-tRNA synthetase</keyword>
<dbReference type="Proteomes" id="UP000469424">
    <property type="component" value="Unassembled WGS sequence"/>
</dbReference>
<dbReference type="GO" id="GO:0005524">
    <property type="term" value="F:ATP binding"/>
    <property type="evidence" value="ECO:0007669"/>
    <property type="project" value="UniProtKB-UniRule"/>
</dbReference>
<dbReference type="PANTHER" id="PTHR43311:SF2">
    <property type="entry name" value="GLUTAMATE--TRNA LIGASE, MITOCHONDRIAL-RELATED"/>
    <property type="match status" value="1"/>
</dbReference>
<dbReference type="Gene3D" id="1.10.10.350">
    <property type="match status" value="1"/>
</dbReference>
<dbReference type="InterPro" id="IPR008925">
    <property type="entry name" value="aa_tRNA-synth_I_cd-bd_sf"/>
</dbReference>
<dbReference type="Pfam" id="PF00749">
    <property type="entry name" value="tRNA-synt_1c"/>
    <property type="match status" value="1"/>
</dbReference>
<sequence length="557" mass="64551">MNTVELSNRIYPDITRTPEDYEAMYPKRNLPEGAKVTRLGPSPTGFIHLGNLYGAFVDERLAHQSEGVFYLRIEDTDDKRYVENAVETIISSLAFFGIQFDEGVTAHGDVGDYGDYTQSHRGEIYRCYAKKLIAEGKAYPCFLSEEEISEIREKQEELKIAPGIYGEWSRYRDWETDEVLQKEVAERLERGDDFVIRLKSSGVPNAAGDDIRRTKVVDAIRGELDVPENFQDIVIIKTTGIPTYHFAHAVDDHLMRTTHVVRGEEWLPSLPIHVELFDKLGFELPTYCHTAQLMKIGEDGNKRKLSKRKDPELSLDYYRSQGYHPAAVREYLLTILNSNYEEWRMANPDADIDEFAFTTEKMSNSGALFDLNKLNDVSKDTLLRIPATKLAEWLHSWSQEFAPEYEYVFRDMDFLTQILDLGREDRKPRKDLIYARQIMTFIGYFFDESFEIEDEYPEEAAADRKNILQAYLDSYDHNDDQENWFNKIREIAVDQGYAAKPKDYKKNPEEYKGHVGHVSTVIRIALMGRSQSPDVWTIQQIMGENKVRARIEAELNR</sequence>
<evidence type="ECO:0000256" key="7">
    <source>
        <dbReference type="HAMAP-Rule" id="MF_00022"/>
    </source>
</evidence>
<keyword evidence="3 7" id="KW-0547">Nucleotide-binding</keyword>
<dbReference type="InterPro" id="IPR049940">
    <property type="entry name" value="GluQ/Sye"/>
</dbReference>
<dbReference type="GO" id="GO:0004818">
    <property type="term" value="F:glutamate-tRNA ligase activity"/>
    <property type="evidence" value="ECO:0007669"/>
    <property type="project" value="UniProtKB-UniRule"/>
</dbReference>
<evidence type="ECO:0000313" key="11">
    <source>
        <dbReference type="Proteomes" id="UP000469424"/>
    </source>
</evidence>
<dbReference type="InterPro" id="IPR045462">
    <property type="entry name" value="aa-tRNA-synth_I_cd-bd"/>
</dbReference>
<comment type="subunit">
    <text evidence="7">Monomer.</text>
</comment>
<name>A0A6N7XG01_9FIRM</name>
<evidence type="ECO:0000256" key="5">
    <source>
        <dbReference type="ARBA" id="ARBA00022917"/>
    </source>
</evidence>
<evidence type="ECO:0000256" key="3">
    <source>
        <dbReference type="ARBA" id="ARBA00022741"/>
    </source>
</evidence>
<dbReference type="PROSITE" id="PS00178">
    <property type="entry name" value="AA_TRNA_LIGASE_I"/>
    <property type="match status" value="1"/>
</dbReference>
<keyword evidence="7" id="KW-0963">Cytoplasm</keyword>
<keyword evidence="4 7" id="KW-0067">ATP-binding</keyword>
<dbReference type="InterPro" id="IPR001412">
    <property type="entry name" value="aa-tRNA-synth_I_CS"/>
</dbReference>
<comment type="function">
    <text evidence="7">Catalyzes the attachment of glutamate to tRNA(Glu) in a two-step reaction: glutamate is first activated by ATP to form Glu-AMP and then transferred to the acceptor end of tRNA(Glu).</text>
</comment>
<dbReference type="HAMAP" id="MF_00022">
    <property type="entry name" value="Glu_tRNA_synth_type1"/>
    <property type="match status" value="1"/>
</dbReference>
<proteinExistence type="inferred from homology"/>
<feature type="short sequence motif" description="'KMSKS' region" evidence="7">
    <location>
        <begin position="304"/>
        <end position="308"/>
    </location>
</feature>
<evidence type="ECO:0000259" key="8">
    <source>
        <dbReference type="Pfam" id="PF00749"/>
    </source>
</evidence>
<dbReference type="GO" id="GO:0000049">
    <property type="term" value="F:tRNA binding"/>
    <property type="evidence" value="ECO:0007669"/>
    <property type="project" value="InterPro"/>
</dbReference>
<dbReference type="RefSeq" id="WP_154553379.1">
    <property type="nucleotide sequence ID" value="NZ_VUNA01000001.1"/>
</dbReference>
<evidence type="ECO:0000256" key="4">
    <source>
        <dbReference type="ARBA" id="ARBA00022840"/>
    </source>
</evidence>
<dbReference type="InterPro" id="IPR004527">
    <property type="entry name" value="Glu-tRNA-ligase_bac/mito"/>
</dbReference>
<dbReference type="Pfam" id="PF19269">
    <property type="entry name" value="Anticodon_2"/>
    <property type="match status" value="1"/>
</dbReference>
<comment type="caution">
    <text evidence="10">The sequence shown here is derived from an EMBL/GenBank/DDBJ whole genome shotgun (WGS) entry which is preliminary data.</text>
</comment>
<dbReference type="SUPFAM" id="SSF52374">
    <property type="entry name" value="Nucleotidylyl transferase"/>
    <property type="match status" value="1"/>
</dbReference>
<keyword evidence="11" id="KW-1185">Reference proteome</keyword>
<feature type="binding site" evidence="7">
    <location>
        <position position="307"/>
    </location>
    <ligand>
        <name>ATP</name>
        <dbReference type="ChEBI" id="CHEBI:30616"/>
    </ligand>
</feature>
<feature type="domain" description="Glutamyl/glutaminyl-tRNA synthetase class Ib catalytic" evidence="8">
    <location>
        <begin position="36"/>
        <end position="375"/>
    </location>
</feature>
<dbReference type="GO" id="GO:0006424">
    <property type="term" value="P:glutamyl-tRNA aminoacylation"/>
    <property type="evidence" value="ECO:0007669"/>
    <property type="project" value="UniProtKB-UniRule"/>
</dbReference>
<organism evidence="10 11">
    <name type="scientific">Mogibacterium kristiansenii</name>
    <dbReference type="NCBI Taxonomy" id="2606708"/>
    <lineage>
        <taxon>Bacteria</taxon>
        <taxon>Bacillati</taxon>
        <taxon>Bacillota</taxon>
        <taxon>Clostridia</taxon>
        <taxon>Peptostreptococcales</taxon>
        <taxon>Anaerovoracaceae</taxon>
        <taxon>Mogibacterium</taxon>
    </lineage>
</organism>
<protein>
    <recommendedName>
        <fullName evidence="7">Glutamate--tRNA ligase</fullName>
        <ecNumber evidence="7">6.1.1.17</ecNumber>
    </recommendedName>
    <alternativeName>
        <fullName evidence="7">Glutamyl-tRNA synthetase</fullName>
        <shortName evidence="7">GluRS</shortName>
    </alternativeName>
</protein>
<dbReference type="InterPro" id="IPR020751">
    <property type="entry name" value="aa-tRNA-synth_I_codon-bd_sub2"/>
</dbReference>
<comment type="subcellular location">
    <subcellularLocation>
        <location evidence="7">Cytoplasm</location>
    </subcellularLocation>
</comment>
<dbReference type="PANTHER" id="PTHR43311">
    <property type="entry name" value="GLUTAMATE--TRNA LIGASE"/>
    <property type="match status" value="1"/>
</dbReference>
<evidence type="ECO:0000256" key="2">
    <source>
        <dbReference type="ARBA" id="ARBA00022598"/>
    </source>
</evidence>
<evidence type="ECO:0000256" key="6">
    <source>
        <dbReference type="ARBA" id="ARBA00023146"/>
    </source>
</evidence>